<gene>
    <name evidence="2" type="ORF">IW245_003563</name>
</gene>
<reference evidence="2" key="1">
    <citation type="submission" date="2020-11" db="EMBL/GenBank/DDBJ databases">
        <title>Sequencing the genomes of 1000 actinobacteria strains.</title>
        <authorList>
            <person name="Klenk H.-P."/>
        </authorList>
    </citation>
    <scope>NUCLEOTIDE SEQUENCE</scope>
    <source>
        <strain evidence="2">DSM 45356</strain>
    </source>
</reference>
<organism evidence="2 3">
    <name type="scientific">Longispora fulva</name>
    <dbReference type="NCBI Taxonomy" id="619741"/>
    <lineage>
        <taxon>Bacteria</taxon>
        <taxon>Bacillati</taxon>
        <taxon>Actinomycetota</taxon>
        <taxon>Actinomycetes</taxon>
        <taxon>Micromonosporales</taxon>
        <taxon>Micromonosporaceae</taxon>
        <taxon>Longispora</taxon>
    </lineage>
</organism>
<sequence length="157" mass="16812">MPLPPHLARSLDGAPLRRLVAIAGSAVGRNWAAALSDLEGLTPAGASVLLLLARHGDRVASRDLAELSWIKPATLTGVVDTLEKSALVARERDEGDRRVVFISLTEPGRARVGQIMPRLSTVFPPSAVEADPAKEAVVREYLMELISLTCEEVELDG</sequence>
<proteinExistence type="predicted"/>
<protein>
    <submittedName>
        <fullName evidence="2">DNA-binding MarR family transcriptional regulator</fullName>
    </submittedName>
</protein>
<dbReference type="InterPro" id="IPR000835">
    <property type="entry name" value="HTH_MarR-typ"/>
</dbReference>
<dbReference type="InterPro" id="IPR039422">
    <property type="entry name" value="MarR/SlyA-like"/>
</dbReference>
<keyword evidence="2" id="KW-0238">DNA-binding</keyword>
<dbReference type="EMBL" id="JADOUF010000001">
    <property type="protein sequence ID" value="MBG6137369.1"/>
    <property type="molecule type" value="Genomic_DNA"/>
</dbReference>
<dbReference type="SMART" id="SM00347">
    <property type="entry name" value="HTH_MARR"/>
    <property type="match status" value="1"/>
</dbReference>
<dbReference type="GO" id="GO:0006950">
    <property type="term" value="P:response to stress"/>
    <property type="evidence" value="ECO:0007669"/>
    <property type="project" value="TreeGrafter"/>
</dbReference>
<dbReference type="PROSITE" id="PS50995">
    <property type="entry name" value="HTH_MARR_2"/>
    <property type="match status" value="1"/>
</dbReference>
<dbReference type="Pfam" id="PF01047">
    <property type="entry name" value="MarR"/>
    <property type="match status" value="1"/>
</dbReference>
<evidence type="ECO:0000313" key="3">
    <source>
        <dbReference type="Proteomes" id="UP000622552"/>
    </source>
</evidence>
<dbReference type="GO" id="GO:0003677">
    <property type="term" value="F:DNA binding"/>
    <property type="evidence" value="ECO:0007669"/>
    <property type="project" value="UniProtKB-KW"/>
</dbReference>
<evidence type="ECO:0000313" key="2">
    <source>
        <dbReference type="EMBL" id="MBG6137369.1"/>
    </source>
</evidence>
<dbReference type="SUPFAM" id="SSF46785">
    <property type="entry name" value="Winged helix' DNA-binding domain"/>
    <property type="match status" value="1"/>
</dbReference>
<dbReference type="AlphaFoldDB" id="A0A8J7GRF9"/>
<evidence type="ECO:0000259" key="1">
    <source>
        <dbReference type="PROSITE" id="PS50995"/>
    </source>
</evidence>
<dbReference type="RefSeq" id="WP_197004246.1">
    <property type="nucleotide sequence ID" value="NZ_BONS01000020.1"/>
</dbReference>
<name>A0A8J7GRF9_9ACTN</name>
<comment type="caution">
    <text evidence="2">The sequence shown here is derived from an EMBL/GenBank/DDBJ whole genome shotgun (WGS) entry which is preliminary data.</text>
</comment>
<dbReference type="PANTHER" id="PTHR33164:SF43">
    <property type="entry name" value="HTH-TYPE TRANSCRIPTIONAL REPRESSOR YETL"/>
    <property type="match status" value="1"/>
</dbReference>
<accession>A0A8J7GRF9</accession>
<keyword evidence="3" id="KW-1185">Reference proteome</keyword>
<dbReference type="InterPro" id="IPR036388">
    <property type="entry name" value="WH-like_DNA-bd_sf"/>
</dbReference>
<dbReference type="Proteomes" id="UP000622552">
    <property type="component" value="Unassembled WGS sequence"/>
</dbReference>
<dbReference type="Gene3D" id="1.10.10.10">
    <property type="entry name" value="Winged helix-like DNA-binding domain superfamily/Winged helix DNA-binding domain"/>
    <property type="match status" value="1"/>
</dbReference>
<dbReference type="GO" id="GO:0003700">
    <property type="term" value="F:DNA-binding transcription factor activity"/>
    <property type="evidence" value="ECO:0007669"/>
    <property type="project" value="InterPro"/>
</dbReference>
<feature type="domain" description="HTH marR-type" evidence="1">
    <location>
        <begin position="13"/>
        <end position="147"/>
    </location>
</feature>
<dbReference type="InterPro" id="IPR036390">
    <property type="entry name" value="WH_DNA-bd_sf"/>
</dbReference>
<dbReference type="PANTHER" id="PTHR33164">
    <property type="entry name" value="TRANSCRIPTIONAL REGULATOR, MARR FAMILY"/>
    <property type="match status" value="1"/>
</dbReference>